<gene>
    <name evidence="1" type="ordered locus">ETAE_2817</name>
</gene>
<dbReference type="KEGG" id="etr:ETAE_2817"/>
<dbReference type="AlphaFoldDB" id="A0AAU8PPQ1"/>
<protein>
    <submittedName>
        <fullName evidence="1">Uncharacterized protein</fullName>
    </submittedName>
</protein>
<keyword evidence="2" id="KW-1185">Reference proteome</keyword>
<evidence type="ECO:0000313" key="1">
    <source>
        <dbReference type="EMBL" id="ACY85650.1"/>
    </source>
</evidence>
<reference evidence="1 2" key="1">
    <citation type="journal article" date="2009" name="PLoS ONE">
        <title>Genome sequence of the versatile fish pathogen Edwardsiella tarda provides insights into its adaptation to broad host ranges and intracellular niches.</title>
        <authorList>
            <person name="Wang Q."/>
            <person name="Yang M."/>
            <person name="Xiao J."/>
            <person name="Wu H."/>
            <person name="Wang X."/>
            <person name="Lv Y."/>
            <person name="Xu L."/>
            <person name="Zheng H."/>
            <person name="Wang S."/>
            <person name="Zhao G."/>
            <person name="Liu Q."/>
            <person name="Zhang Y."/>
        </authorList>
    </citation>
    <scope>NUCLEOTIDE SEQUENCE [LARGE SCALE GENOMIC DNA]</scope>
    <source>
        <strain evidence="2">EIB202 / CCTCC M208068</strain>
    </source>
</reference>
<sequence length="50" mass="5306">MISATQNGTKVNCDSGYIIVECTGIFARTLAEIVARFSRMGGVDNGIIPD</sequence>
<name>A0AAU8PPQ1_EDWPI</name>
<organism evidence="1 2">
    <name type="scientific">Edwardsiella piscicida</name>
    <dbReference type="NCBI Taxonomy" id="1263550"/>
    <lineage>
        <taxon>Bacteria</taxon>
        <taxon>Pseudomonadati</taxon>
        <taxon>Pseudomonadota</taxon>
        <taxon>Gammaproteobacteria</taxon>
        <taxon>Enterobacterales</taxon>
        <taxon>Hafniaceae</taxon>
        <taxon>Edwardsiella</taxon>
    </lineage>
</organism>
<dbReference type="EMBL" id="CP001135">
    <property type="protein sequence ID" value="ACY85650.1"/>
    <property type="molecule type" value="Genomic_DNA"/>
</dbReference>
<accession>A0AAU8PPQ1</accession>
<proteinExistence type="predicted"/>
<evidence type="ECO:0000313" key="2">
    <source>
        <dbReference type="Proteomes" id="UP000002634"/>
    </source>
</evidence>
<dbReference type="Proteomes" id="UP000002634">
    <property type="component" value="Chromosome"/>
</dbReference>